<name>S0L3Q3_9ENTE</name>
<dbReference type="STRING" id="1140003.OMY_00782"/>
<dbReference type="RefSeq" id="WP_016185237.1">
    <property type="nucleotide sequence ID" value="NZ_ASWO01000005.1"/>
</dbReference>
<sequence>MTITERIQQLSPQIKRALQPEFIFILKQDTIQHFPIRQWSNKQIKQEILSRYQQVQTTTVDHHLICYGTNDEPVLIIPKVATFAELT</sequence>
<dbReference type="OrthoDB" id="2186315at2"/>
<organism evidence="1 2">
    <name type="scientific">Enterococcus sulfureus ATCC 49903</name>
    <dbReference type="NCBI Taxonomy" id="1140003"/>
    <lineage>
        <taxon>Bacteria</taxon>
        <taxon>Bacillati</taxon>
        <taxon>Bacillota</taxon>
        <taxon>Bacilli</taxon>
        <taxon>Lactobacillales</taxon>
        <taxon>Enterococcaceae</taxon>
        <taxon>Enterococcus</taxon>
    </lineage>
</organism>
<accession>S0L3Q3</accession>
<protein>
    <submittedName>
        <fullName evidence="1">Uncharacterized protein</fullName>
    </submittedName>
</protein>
<comment type="caution">
    <text evidence="1">The sequence shown here is derived from an EMBL/GenBank/DDBJ whole genome shotgun (WGS) entry which is preliminary data.</text>
</comment>
<dbReference type="Proteomes" id="UP000015961">
    <property type="component" value="Unassembled WGS sequence"/>
</dbReference>
<evidence type="ECO:0000313" key="1">
    <source>
        <dbReference type="EMBL" id="EOT84169.1"/>
    </source>
</evidence>
<evidence type="ECO:0000313" key="2">
    <source>
        <dbReference type="Proteomes" id="UP000015961"/>
    </source>
</evidence>
<dbReference type="PATRIC" id="fig|1140003.3.peg.740"/>
<proteinExistence type="predicted"/>
<reference evidence="1 2" key="1">
    <citation type="submission" date="2013-03" db="EMBL/GenBank/DDBJ databases">
        <title>The Genome Sequence of Enterococcus sulfureus ATCC_49903 (PacBio/Illumina hybrid assembly).</title>
        <authorList>
            <consortium name="The Broad Institute Genomics Platform"/>
            <consortium name="The Broad Institute Genome Sequencing Center for Infectious Disease"/>
            <person name="Earl A."/>
            <person name="Russ C."/>
            <person name="Gilmore M."/>
            <person name="Surin D."/>
            <person name="Walker B."/>
            <person name="Young S."/>
            <person name="Zeng Q."/>
            <person name="Gargeya S."/>
            <person name="Fitzgerald M."/>
            <person name="Haas B."/>
            <person name="Abouelleil A."/>
            <person name="Allen A.W."/>
            <person name="Alvarado L."/>
            <person name="Arachchi H.M."/>
            <person name="Berlin A.M."/>
            <person name="Chapman S.B."/>
            <person name="Gainer-Dewar J."/>
            <person name="Goldberg J."/>
            <person name="Griggs A."/>
            <person name="Gujja S."/>
            <person name="Hansen M."/>
            <person name="Howarth C."/>
            <person name="Imamovic A."/>
            <person name="Ireland A."/>
            <person name="Larimer J."/>
            <person name="McCowan C."/>
            <person name="Murphy C."/>
            <person name="Pearson M."/>
            <person name="Poon T.W."/>
            <person name="Priest M."/>
            <person name="Roberts A."/>
            <person name="Saif S."/>
            <person name="Shea T."/>
            <person name="Sisk P."/>
            <person name="Sykes S."/>
            <person name="Wortman J."/>
            <person name="Nusbaum C."/>
            <person name="Birren B."/>
        </authorList>
    </citation>
    <scope>NUCLEOTIDE SEQUENCE [LARGE SCALE GENOMIC DNA]</scope>
    <source>
        <strain evidence="1 2">ATCC 49903</strain>
    </source>
</reference>
<keyword evidence="2" id="KW-1185">Reference proteome</keyword>
<dbReference type="EMBL" id="ASWO01000005">
    <property type="protein sequence ID" value="EOT84169.1"/>
    <property type="molecule type" value="Genomic_DNA"/>
</dbReference>
<dbReference type="AlphaFoldDB" id="S0L3Q3"/>
<gene>
    <name evidence="1" type="ORF">I573_01896</name>
</gene>